<dbReference type="Proteomes" id="UP001159364">
    <property type="component" value="Linkage Group LG04"/>
</dbReference>
<evidence type="ECO:0000313" key="4">
    <source>
        <dbReference type="Proteomes" id="UP001159364"/>
    </source>
</evidence>
<proteinExistence type="predicted"/>
<keyword evidence="4" id="KW-1185">Reference proteome</keyword>
<dbReference type="Gene3D" id="3.40.50.1820">
    <property type="entry name" value="alpha/beta hydrolase"/>
    <property type="match status" value="1"/>
</dbReference>
<evidence type="ECO:0000259" key="2">
    <source>
        <dbReference type="Pfam" id="PF00561"/>
    </source>
</evidence>
<dbReference type="PRINTS" id="PR00111">
    <property type="entry name" value="ABHYDROLASE"/>
</dbReference>
<protein>
    <recommendedName>
        <fullName evidence="2">AB hydrolase-1 domain-containing protein</fullName>
    </recommendedName>
</protein>
<evidence type="ECO:0000256" key="1">
    <source>
        <dbReference type="SAM" id="Phobius"/>
    </source>
</evidence>
<name>A0AAV8TMM6_9ROSI</name>
<dbReference type="Pfam" id="PF00561">
    <property type="entry name" value="Abhydrolase_1"/>
    <property type="match status" value="1"/>
</dbReference>
<dbReference type="InterPro" id="IPR052370">
    <property type="entry name" value="Meta-cleavage_hydrolase"/>
</dbReference>
<reference evidence="3 4" key="1">
    <citation type="submission" date="2021-09" db="EMBL/GenBank/DDBJ databases">
        <title>Genomic insights and catalytic innovation underlie evolution of tropane alkaloids biosynthesis.</title>
        <authorList>
            <person name="Wang Y.-J."/>
            <person name="Tian T."/>
            <person name="Huang J.-P."/>
            <person name="Huang S.-X."/>
        </authorList>
    </citation>
    <scope>NUCLEOTIDE SEQUENCE [LARGE SCALE GENOMIC DNA]</scope>
    <source>
        <strain evidence="3">KIB-2018</strain>
        <tissue evidence="3">Leaf</tissue>
    </source>
</reference>
<dbReference type="EMBL" id="JAIWQS010000004">
    <property type="protein sequence ID" value="KAJ8767250.1"/>
    <property type="molecule type" value="Genomic_DNA"/>
</dbReference>
<keyword evidence="1" id="KW-0472">Membrane</keyword>
<dbReference type="PANTHER" id="PTHR43139">
    <property type="entry name" value="SI:DKEY-122A22.2"/>
    <property type="match status" value="1"/>
</dbReference>
<dbReference type="InterPro" id="IPR029058">
    <property type="entry name" value="AB_hydrolase_fold"/>
</dbReference>
<dbReference type="AlphaFoldDB" id="A0AAV8TMM6"/>
<dbReference type="PANTHER" id="PTHR43139:SF22">
    <property type="entry name" value="AB HYDROLASE-1 DOMAIN-CONTAINING PROTEIN"/>
    <property type="match status" value="1"/>
</dbReference>
<comment type="caution">
    <text evidence="3">The sequence shown here is derived from an EMBL/GenBank/DDBJ whole genome shotgun (WGS) entry which is preliminary data.</text>
</comment>
<evidence type="ECO:0000313" key="3">
    <source>
        <dbReference type="EMBL" id="KAJ8767250.1"/>
    </source>
</evidence>
<keyword evidence="1" id="KW-1133">Transmembrane helix</keyword>
<keyword evidence="1" id="KW-0812">Transmembrane</keyword>
<sequence length="318" mass="36485">MVNSLVAYTRLLHWLMKLVGMRQEEVHIEPGTVIHFWVPSETTSKTNDLHNQPKNKKQNPQKPVVVFLHCFGLSGILTWQFQVLALSRKYLLYVPDFLFFGGSTTRRNDRSPGFQAESMAKALRQLGIHRCTLVGLSYGGMVGFKMAEMFPDLVHSMVICCSVMALTDSISRVSLARLGFSSWSEILIPNNINGVKELLNVVSYRSQWTPEFLRKDILEVISENKEEKTELLEALEVKDKDFGISKFSQKIHLLWGKEDKIFNMEVAYNLKEQLEGKATLDAIEKAGHLVQLERPFVYNSCLEKILDSFYNYDDLKQE</sequence>
<organism evidence="3 4">
    <name type="scientific">Erythroxylum novogranatense</name>
    <dbReference type="NCBI Taxonomy" id="1862640"/>
    <lineage>
        <taxon>Eukaryota</taxon>
        <taxon>Viridiplantae</taxon>
        <taxon>Streptophyta</taxon>
        <taxon>Embryophyta</taxon>
        <taxon>Tracheophyta</taxon>
        <taxon>Spermatophyta</taxon>
        <taxon>Magnoliopsida</taxon>
        <taxon>eudicotyledons</taxon>
        <taxon>Gunneridae</taxon>
        <taxon>Pentapetalae</taxon>
        <taxon>rosids</taxon>
        <taxon>fabids</taxon>
        <taxon>Malpighiales</taxon>
        <taxon>Erythroxylaceae</taxon>
        <taxon>Erythroxylum</taxon>
    </lineage>
</organism>
<dbReference type="SUPFAM" id="SSF53474">
    <property type="entry name" value="alpha/beta-Hydrolases"/>
    <property type="match status" value="1"/>
</dbReference>
<dbReference type="InterPro" id="IPR000073">
    <property type="entry name" value="AB_hydrolase_1"/>
</dbReference>
<accession>A0AAV8TMM6</accession>
<feature type="transmembrane region" description="Helical" evidence="1">
    <location>
        <begin position="64"/>
        <end position="84"/>
    </location>
</feature>
<feature type="domain" description="AB hydrolase-1" evidence="2">
    <location>
        <begin position="63"/>
        <end position="295"/>
    </location>
</feature>
<gene>
    <name evidence="3" type="ORF">K2173_013647</name>
</gene>